<evidence type="ECO:0000313" key="1">
    <source>
        <dbReference type="EMBL" id="GAA4182956.1"/>
    </source>
</evidence>
<sequence>MQSLANNLHYDVVICVGPQHIEIAKIVINQVKRFFQAQQIYVITHASHFEKFQVLSLSNLVLVNENELFDQFNFQSVADFLKQRINNGDRAGWYFQQFLKMEISKIIQSDYYLIWDADTIPLKPIDFFDKEERALIHKSEENHNPYFETLEHILGLKKTVNYSFISEHFMVQTKLMQNMLLEISTNAGNQAWPYYILENITTKDLALSGFSEYETYGNFLNSTYPDNFRLRTSPSELLNTTRNGSMILGTLPNTKDLNFLEVLGLHYATFEIWQDINPKKIKTNKRRIALFFFLRKIPLIKSLRKSIIKRFRKTYSLPQSPY</sequence>
<accession>A0ABP8AF50</accession>
<dbReference type="Pfam" id="PF20102">
    <property type="entry name" value="DUF6492"/>
    <property type="match status" value="1"/>
</dbReference>
<keyword evidence="2" id="KW-1185">Reference proteome</keyword>
<proteinExistence type="predicted"/>
<dbReference type="EMBL" id="BAAAZK010000008">
    <property type="protein sequence ID" value="GAA4182956.1"/>
    <property type="molecule type" value="Genomic_DNA"/>
</dbReference>
<reference evidence="2" key="1">
    <citation type="journal article" date="2019" name="Int. J. Syst. Evol. Microbiol.">
        <title>The Global Catalogue of Microorganisms (GCM) 10K type strain sequencing project: providing services to taxonomists for standard genome sequencing and annotation.</title>
        <authorList>
            <consortium name="The Broad Institute Genomics Platform"/>
            <consortium name="The Broad Institute Genome Sequencing Center for Infectious Disease"/>
            <person name="Wu L."/>
            <person name="Ma J."/>
        </authorList>
    </citation>
    <scope>NUCLEOTIDE SEQUENCE [LARGE SCALE GENOMIC DNA]</scope>
    <source>
        <strain evidence="2">JCM 16722</strain>
    </source>
</reference>
<dbReference type="Proteomes" id="UP001500167">
    <property type="component" value="Unassembled WGS sequence"/>
</dbReference>
<evidence type="ECO:0000313" key="2">
    <source>
        <dbReference type="Proteomes" id="UP001500167"/>
    </source>
</evidence>
<gene>
    <name evidence="1" type="ORF">GCM10022218_40910</name>
</gene>
<dbReference type="RefSeq" id="WP_346088003.1">
    <property type="nucleotide sequence ID" value="NZ_BAAAZK010000008.1"/>
</dbReference>
<organism evidence="1 2">
    <name type="scientific">Sphingobacterium ginsenosidimutans</name>
    <dbReference type="NCBI Taxonomy" id="687845"/>
    <lineage>
        <taxon>Bacteria</taxon>
        <taxon>Pseudomonadati</taxon>
        <taxon>Bacteroidota</taxon>
        <taxon>Sphingobacteriia</taxon>
        <taxon>Sphingobacteriales</taxon>
        <taxon>Sphingobacteriaceae</taxon>
        <taxon>Sphingobacterium</taxon>
    </lineage>
</organism>
<dbReference type="InterPro" id="IPR045499">
    <property type="entry name" value="DUF6492"/>
</dbReference>
<comment type="caution">
    <text evidence="1">The sequence shown here is derived from an EMBL/GenBank/DDBJ whole genome shotgun (WGS) entry which is preliminary data.</text>
</comment>
<name>A0ABP8AF50_9SPHI</name>
<protein>
    <submittedName>
        <fullName evidence="1">DUF6492 family protein</fullName>
    </submittedName>
</protein>